<sequence>DLERALDRAARAGLFSYLREDQPVADRALADAVLFPTGHTTPTGEEISAKCVLNKNRNRQPWFGLFFQAARREGFVIGDLYFRTWNEGARFLEELASMAIPERWNYSQYQSKQQHPILKSYVEKTYERLKQQGRVLRNESKLLFNTGLLNVYFKEIYVLGEADPEYPQRVINARPVLENDRAVLELFLNQKPPMATYFDRITDVIFDPDLEINTDDIHIIDDNFDRIPPKYRNRKKSEIFALFQAAIEFARIMARRNYKLVVPQYYMGQIQFLMPIYLSGEFSGPPDFALVLQKMGDVYRGNTILTLDMAYQNARLIAKPDTTWLSPDKF</sequence>
<dbReference type="EMBL" id="LWLV01001043">
    <property type="protein sequence ID" value="OTA40899.1"/>
    <property type="molecule type" value="Genomic_DNA"/>
</dbReference>
<feature type="domain" description="DUF3825" evidence="1">
    <location>
        <begin position="95"/>
        <end position="324"/>
    </location>
</feature>
<name>A0A1Y2T3J6_SYMTR</name>
<dbReference type="Proteomes" id="UP000194267">
    <property type="component" value="Unassembled WGS sequence"/>
</dbReference>
<accession>A0A1Y2T3J6</accession>
<organism evidence="2 3">
    <name type="scientific">Symbiobacterium thermophilum</name>
    <dbReference type="NCBI Taxonomy" id="2734"/>
    <lineage>
        <taxon>Bacteria</taxon>
        <taxon>Bacillati</taxon>
        <taxon>Bacillota</taxon>
        <taxon>Clostridia</taxon>
        <taxon>Eubacteriales</taxon>
        <taxon>Symbiobacteriaceae</taxon>
        <taxon>Symbiobacterium</taxon>
    </lineage>
</organism>
<gene>
    <name evidence="2" type="ORF">A6D92_12100</name>
</gene>
<reference evidence="3" key="1">
    <citation type="submission" date="2016-04" db="EMBL/GenBank/DDBJ databases">
        <authorList>
            <person name="Antunes L.P."/>
            <person name="Martins L.F."/>
            <person name="Pereira R.V."/>
            <person name="Thomas A.M."/>
            <person name="Barbosa D."/>
            <person name="Nascimento L."/>
            <person name="Silva G.M."/>
            <person name="Condomitti G.W."/>
            <person name="Digiampietri L.A."/>
            <person name="Lombardi K.C."/>
            <person name="Ramos P.L."/>
            <person name="Quaggio R.B."/>
            <person name="Oliveira J.C."/>
            <person name="Pascon R.C."/>
            <person name="Cruz J.B."/>
            <person name="Silva A.M."/>
            <person name="Setubal J.C."/>
        </authorList>
    </citation>
    <scope>NUCLEOTIDE SEQUENCE [LARGE SCALE GENOMIC DNA]</scope>
</reference>
<dbReference type="AlphaFoldDB" id="A0A1Y2T3J6"/>
<evidence type="ECO:0000259" key="1">
    <source>
        <dbReference type="Pfam" id="PF12873"/>
    </source>
</evidence>
<proteinExistence type="predicted"/>
<protein>
    <recommendedName>
        <fullName evidence="1">DUF3825 domain-containing protein</fullName>
    </recommendedName>
</protein>
<feature type="non-terminal residue" evidence="2">
    <location>
        <position position="1"/>
    </location>
</feature>
<evidence type="ECO:0000313" key="3">
    <source>
        <dbReference type="Proteomes" id="UP000194267"/>
    </source>
</evidence>
<dbReference type="InterPro" id="IPR024437">
    <property type="entry name" value="DUF3825"/>
</dbReference>
<comment type="caution">
    <text evidence="2">The sequence shown here is derived from an EMBL/GenBank/DDBJ whole genome shotgun (WGS) entry which is preliminary data.</text>
</comment>
<dbReference type="Pfam" id="PF12873">
    <property type="entry name" value="DUF3825"/>
    <property type="match status" value="1"/>
</dbReference>
<evidence type="ECO:0000313" key="2">
    <source>
        <dbReference type="EMBL" id="OTA40899.1"/>
    </source>
</evidence>